<dbReference type="GO" id="GO:0030674">
    <property type="term" value="F:protein-macromolecule adaptor activity"/>
    <property type="evidence" value="ECO:0007669"/>
    <property type="project" value="InterPro"/>
</dbReference>
<dbReference type="Gene3D" id="2.30.30.700">
    <property type="entry name" value="SLA1 homology domain 1"/>
    <property type="match status" value="1"/>
</dbReference>
<reference evidence="18" key="1">
    <citation type="submission" date="2021-03" db="EMBL/GenBank/DDBJ databases">
        <authorList>
            <person name="Palmer J.M."/>
        </authorList>
    </citation>
    <scope>NUCLEOTIDE SEQUENCE</scope>
    <source>
        <strain evidence="18">ARV_011</strain>
    </source>
</reference>
<dbReference type="OrthoDB" id="26539at2759"/>
<dbReference type="GO" id="GO:0006897">
    <property type="term" value="P:endocytosis"/>
    <property type="evidence" value="ECO:0007669"/>
    <property type="project" value="UniProtKB-KW"/>
</dbReference>
<dbReference type="GO" id="GO:0005634">
    <property type="term" value="C:nucleus"/>
    <property type="evidence" value="ECO:0007669"/>
    <property type="project" value="TreeGrafter"/>
</dbReference>
<dbReference type="PANTHER" id="PTHR15735">
    <property type="entry name" value="FCH AND DOUBLE SH3 DOMAINS PROTEIN"/>
    <property type="match status" value="1"/>
</dbReference>
<organism evidence="18 19">
    <name type="scientific">Scheffersomyces spartinae</name>
    <dbReference type="NCBI Taxonomy" id="45513"/>
    <lineage>
        <taxon>Eukaryota</taxon>
        <taxon>Fungi</taxon>
        <taxon>Dikarya</taxon>
        <taxon>Ascomycota</taxon>
        <taxon>Saccharomycotina</taxon>
        <taxon>Pichiomycetes</taxon>
        <taxon>Debaryomycetaceae</taxon>
        <taxon>Scheffersomyces</taxon>
    </lineage>
</organism>
<feature type="domain" description="SH3" evidence="17">
    <location>
        <begin position="392"/>
        <end position="454"/>
    </location>
</feature>
<feature type="compositionally biased region" description="Polar residues" evidence="16">
    <location>
        <begin position="1234"/>
        <end position="1264"/>
    </location>
</feature>
<keyword evidence="14" id="KW-0206">Cytoskeleton</keyword>
<evidence type="ECO:0000313" key="18">
    <source>
        <dbReference type="EMBL" id="KAG7194640.1"/>
    </source>
</evidence>
<evidence type="ECO:0000256" key="11">
    <source>
        <dbReference type="ARBA" id="ARBA00022753"/>
    </source>
</evidence>
<dbReference type="SUPFAM" id="SSF101967">
    <property type="entry name" value="Adhesin YadA, collagen-binding domain"/>
    <property type="match status" value="1"/>
</dbReference>
<feature type="region of interest" description="Disordered" evidence="16">
    <location>
        <begin position="814"/>
        <end position="840"/>
    </location>
</feature>
<evidence type="ECO:0000256" key="13">
    <source>
        <dbReference type="ARBA" id="ARBA00023203"/>
    </source>
</evidence>
<feature type="compositionally biased region" description="Polar residues" evidence="16">
    <location>
        <begin position="1044"/>
        <end position="1194"/>
    </location>
</feature>
<dbReference type="InterPro" id="IPR035800">
    <property type="entry name" value="Sla1_SH3_1"/>
</dbReference>
<evidence type="ECO:0000259" key="17">
    <source>
        <dbReference type="PROSITE" id="PS50002"/>
    </source>
</evidence>
<feature type="compositionally biased region" description="Low complexity" evidence="16">
    <location>
        <begin position="229"/>
        <end position="242"/>
    </location>
</feature>
<evidence type="ECO:0000256" key="7">
    <source>
        <dbReference type="ARBA" id="ARBA00022475"/>
    </source>
</evidence>
<keyword evidence="13" id="KW-0009">Actin-binding</keyword>
<dbReference type="PANTHER" id="PTHR15735:SF19">
    <property type="entry name" value="ACTIN CYTOSKELETON-REGULATORY COMPLEX PROTEIN SLA1"/>
    <property type="match status" value="1"/>
</dbReference>
<dbReference type="InterPro" id="IPR007131">
    <property type="entry name" value="SHD1"/>
</dbReference>
<keyword evidence="11" id="KW-0967">Endosome</keyword>
<evidence type="ECO:0000256" key="5">
    <source>
        <dbReference type="ARBA" id="ARBA00020357"/>
    </source>
</evidence>
<evidence type="ECO:0000256" key="3">
    <source>
        <dbReference type="ARBA" id="ARBA00004413"/>
    </source>
</evidence>
<feature type="region of interest" description="Disordered" evidence="16">
    <location>
        <begin position="1234"/>
        <end position="1296"/>
    </location>
</feature>
<comment type="caution">
    <text evidence="18">The sequence shown here is derived from an EMBL/GenBank/DDBJ whole genome shotgun (WGS) entry which is preliminary data.</text>
</comment>
<dbReference type="CDD" id="cd11775">
    <property type="entry name" value="SH3_Sla1p_3"/>
    <property type="match status" value="1"/>
</dbReference>
<dbReference type="GO" id="GO:0010008">
    <property type="term" value="C:endosome membrane"/>
    <property type="evidence" value="ECO:0007669"/>
    <property type="project" value="UniProtKB-SubCell"/>
</dbReference>
<dbReference type="InterPro" id="IPR035821">
    <property type="entry name" value="Sla1_SH3_3"/>
</dbReference>
<evidence type="ECO:0000256" key="16">
    <source>
        <dbReference type="SAM" id="MobiDB-lite"/>
    </source>
</evidence>
<feature type="region of interest" description="Disordered" evidence="16">
    <location>
        <begin position="156"/>
        <end position="270"/>
    </location>
</feature>
<keyword evidence="19" id="KW-1185">Reference proteome</keyword>
<sequence>MSLFIGVYQALYDYGAQNEEELTISTGELLYLLEKSDVDDWWKVKKRVVSSGGDEVEEPVGLVPSNYIEPAPVVKTAVALYEYNKQTEEELSFDEGAKFNIYDVSDPDWYLAGDVATGTTFGFLPSNYVEIGELGGGGVAAATAAPISTPTTTTAITNADVTYRPNASTTNLDKELPPHPLEQSPYKEQSPLATFPPPPKHQSLSGSRERVVSLDGNDDEEAPPPMPSRPNNNNNNNSMSMSARHDYDDDEESAPPTPSRPMAQDSNDQEHSFDGEYFTWYLDEIEGKKKRAIVLSVGKGLIILKPNTKKYRLKSASLVDNQWKIKDLLDYSFEKKHFFLEFKNPHASIELHTGSKDVAEAIFSVLGDLKGATTATALREVERASHTTTNAKNRKIGRLMYDFDVQGEGELGAQEGDEVYIIDDSKSRDWWMCQSVSSGKQGVIPASYIEIIGTTNLEKLTGELPLRKAIKISSPSRWKNKNSNNNTGSRNGSGKNSKERSRAERERIREHDRMQRERSRASKEPSPRSDEDKSMPNYHRVRTWIDSSGSFKVEAEFLGFVDGKVQLHKTNGVKIAVAAQKLSVEDLEYVEKITGENLSKYIDEVIKVSNKRKAAAVAKQQQDQDQAQQKPDFKSRPSATAIINDTSSPKKTSSSKNDRIVTTEPDYDWFEFFLKCGIDIGNCQRYSVTFAREQMDENSMPDIAPSLLRTLGLREGDIIRVMKYLDNKFNRKRGEAVDSQQQEGGLFTNVTGGLKNNNSNTEVSRINPSALPSQIPATTVTEPSKSVSPASPASRQPQNPALLQSKEDDAWAVKPAARSNEDLSKPATPQPQTPQYTGSLQDLVNIKPLEAGKDATKSQVNQPSVPSAPSLTPVKTGSLIQPGQQFAVQGQVNGPTLVPAQKTGTLIPVQRTGGGLIPMQPTGFMPITAQPTGFVPIQATGLIQPLFIGIIPVTTGNVMAGPPTTTFNQPSLQPGGITMPTTTFGQPSLVPAQRTGGLVPVQRTGNGFVPQSAFGQQITGGVPQTSFGQPQLTGGLPQTTFSQQITGGVPQTSFGQPQLTGGLPSTTFGQPQLTGGLPQTSFGQPQLTGGLPQTSFGQPQLTGGLPQTSFGQPQVTGGFSQSSFGQPQVTGGLPQTSFGQPQFNGGLPQTSLGQPNVTGGLSQASFGQPQGYPQTSFGQPTNFGQPTGFSQPTGFGQPPVNAFGQPSYASSPVGATFGQQSLAFNNGMDQMTSMFQNTSLSNGPQQQMPQASFGQENTLQSQPTGFGFGNTPLQSQATGQRKANLQNATPDNPWGF</sequence>
<feature type="region of interest" description="Disordered" evidence="16">
    <location>
        <begin position="1044"/>
        <end position="1207"/>
    </location>
</feature>
<feature type="compositionally biased region" description="Low complexity" evidence="16">
    <location>
        <begin position="783"/>
        <end position="794"/>
    </location>
</feature>
<feature type="compositionally biased region" description="Low complexity" evidence="16">
    <location>
        <begin position="646"/>
        <end position="655"/>
    </location>
</feature>
<evidence type="ECO:0000256" key="2">
    <source>
        <dbReference type="ARBA" id="ARBA00004134"/>
    </source>
</evidence>
<evidence type="ECO:0000256" key="1">
    <source>
        <dbReference type="ARBA" id="ARBA00004125"/>
    </source>
</evidence>
<dbReference type="GO" id="GO:0042802">
    <property type="term" value="F:identical protein binding"/>
    <property type="evidence" value="ECO:0007669"/>
    <property type="project" value="InterPro"/>
</dbReference>
<protein>
    <recommendedName>
        <fullName evidence="5">Actin cytoskeleton-regulatory complex protein SLA1</fullName>
    </recommendedName>
</protein>
<evidence type="ECO:0000256" key="10">
    <source>
        <dbReference type="ARBA" id="ARBA00022737"/>
    </source>
</evidence>
<accession>A0A9P8AJC8</accession>
<evidence type="ECO:0000256" key="9">
    <source>
        <dbReference type="ARBA" id="ARBA00022583"/>
    </source>
</evidence>
<evidence type="ECO:0000256" key="4">
    <source>
        <dbReference type="ARBA" id="ARBA00007948"/>
    </source>
</evidence>
<dbReference type="PRINTS" id="PR00452">
    <property type="entry name" value="SH3DOMAIN"/>
</dbReference>
<feature type="compositionally biased region" description="Polar residues" evidence="16">
    <location>
        <begin position="1271"/>
        <end position="1290"/>
    </location>
</feature>
<evidence type="ECO:0000256" key="14">
    <source>
        <dbReference type="ARBA" id="ARBA00023212"/>
    </source>
</evidence>
<keyword evidence="10" id="KW-0677">Repeat</keyword>
<dbReference type="Pfam" id="PF24081">
    <property type="entry name" value="PH_SLA1"/>
    <property type="match status" value="1"/>
</dbReference>
<name>A0A9P8AJC8_9ASCO</name>
<dbReference type="InterPro" id="IPR056996">
    <property type="entry name" value="PH_SLA1"/>
</dbReference>
<evidence type="ECO:0000256" key="12">
    <source>
        <dbReference type="ARBA" id="ARBA00023136"/>
    </source>
</evidence>
<dbReference type="Pfam" id="PF03983">
    <property type="entry name" value="SHD1"/>
    <property type="match status" value="1"/>
</dbReference>
<feature type="compositionally biased region" description="Polar residues" evidence="16">
    <location>
        <begin position="738"/>
        <end position="782"/>
    </location>
</feature>
<feature type="region of interest" description="Disordered" evidence="16">
    <location>
        <begin position="475"/>
        <end position="535"/>
    </location>
</feature>
<dbReference type="GO" id="GO:0043130">
    <property type="term" value="F:ubiquitin binding"/>
    <property type="evidence" value="ECO:0007669"/>
    <property type="project" value="InterPro"/>
</dbReference>
<keyword evidence="8" id="KW-0963">Cytoplasm</keyword>
<dbReference type="GO" id="GO:0005886">
    <property type="term" value="C:plasma membrane"/>
    <property type="evidence" value="ECO:0007669"/>
    <property type="project" value="UniProtKB-SubCell"/>
</dbReference>
<keyword evidence="7" id="KW-1003">Cell membrane</keyword>
<dbReference type="RefSeq" id="XP_043050187.1">
    <property type="nucleotide sequence ID" value="XM_043194990.1"/>
</dbReference>
<feature type="region of interest" description="Disordered" evidence="16">
    <location>
        <begin position="617"/>
        <end position="659"/>
    </location>
</feature>
<keyword evidence="12" id="KW-0472">Membrane</keyword>
<dbReference type="GO" id="GO:0030479">
    <property type="term" value="C:actin cortical patch"/>
    <property type="evidence" value="ECO:0007669"/>
    <property type="project" value="UniProtKB-SubCell"/>
</dbReference>
<dbReference type="Pfam" id="PF00018">
    <property type="entry name" value="SH3_1"/>
    <property type="match status" value="2"/>
</dbReference>
<dbReference type="InterPro" id="IPR011049">
    <property type="entry name" value="Serralysin-like_metalloprot_C"/>
</dbReference>
<dbReference type="Gene3D" id="1.10.150.50">
    <property type="entry name" value="Transcription Factor, Ets-1"/>
    <property type="match status" value="1"/>
</dbReference>
<feature type="compositionally biased region" description="Basic and acidic residues" evidence="16">
    <location>
        <begin position="496"/>
        <end position="534"/>
    </location>
</feature>
<comment type="similarity">
    <text evidence="4">Belongs to the SLA1 family.</text>
</comment>
<dbReference type="SMART" id="SM00326">
    <property type="entry name" value="SH3"/>
    <property type="match status" value="3"/>
</dbReference>
<evidence type="ECO:0000313" key="19">
    <source>
        <dbReference type="Proteomes" id="UP000790833"/>
    </source>
</evidence>
<dbReference type="InterPro" id="IPR013761">
    <property type="entry name" value="SAM/pointed_sf"/>
</dbReference>
<gene>
    <name evidence="18" type="primary">SLA1</name>
    <name evidence="18" type="ORF">KQ657_004316</name>
</gene>
<dbReference type="GO" id="GO:0000147">
    <property type="term" value="P:actin cortical patch assembly"/>
    <property type="evidence" value="ECO:0007669"/>
    <property type="project" value="TreeGrafter"/>
</dbReference>
<dbReference type="Pfam" id="PF14604">
    <property type="entry name" value="SH3_9"/>
    <property type="match status" value="1"/>
</dbReference>
<feature type="region of interest" description="Disordered" evidence="16">
    <location>
        <begin position="735"/>
        <end position="800"/>
    </location>
</feature>
<dbReference type="GO" id="GO:0003779">
    <property type="term" value="F:actin binding"/>
    <property type="evidence" value="ECO:0007669"/>
    <property type="project" value="UniProtKB-KW"/>
</dbReference>
<evidence type="ECO:0000256" key="15">
    <source>
        <dbReference type="PROSITE-ProRule" id="PRU00192"/>
    </source>
</evidence>
<dbReference type="InterPro" id="IPR036028">
    <property type="entry name" value="SH3-like_dom_sf"/>
</dbReference>
<comment type="subcellular location">
    <subcellularLocation>
        <location evidence="3">Cell membrane</location>
        <topology evidence="3">Peripheral membrane protein</topology>
        <orientation evidence="3">Cytoplasmic side</orientation>
    </subcellularLocation>
    <subcellularLocation>
        <location evidence="2">Cytoplasm</location>
        <location evidence="2">Cytoskeleton</location>
        <location evidence="2">Actin patch</location>
    </subcellularLocation>
    <subcellularLocation>
        <location evidence="1">Endosome membrane</location>
        <topology evidence="1">Peripheral membrane protein</topology>
        <orientation evidence="1">Cytoplasmic side</orientation>
    </subcellularLocation>
</comment>
<feature type="compositionally biased region" description="Low complexity" evidence="16">
    <location>
        <begin position="617"/>
        <end position="630"/>
    </location>
</feature>
<dbReference type="SUPFAM" id="SSF50044">
    <property type="entry name" value="SH3-domain"/>
    <property type="match status" value="3"/>
</dbReference>
<dbReference type="PROSITE" id="PS50002">
    <property type="entry name" value="SH3"/>
    <property type="match status" value="2"/>
</dbReference>
<dbReference type="FunFam" id="1.10.150.50:FF:000094">
    <property type="entry name" value="Actin cytoskeleton-regulatory complex protein SLA1"/>
    <property type="match status" value="1"/>
</dbReference>
<dbReference type="InterPro" id="IPR001452">
    <property type="entry name" value="SH3_domain"/>
</dbReference>
<evidence type="ECO:0000256" key="6">
    <source>
        <dbReference type="ARBA" id="ARBA00022443"/>
    </source>
</evidence>
<dbReference type="GeneID" id="66117690"/>
<dbReference type="CDD" id="cd11773">
    <property type="entry name" value="SH3_Sla1p_1"/>
    <property type="match status" value="1"/>
</dbReference>
<keyword evidence="6 15" id="KW-0728">SH3 domain</keyword>
<feature type="domain" description="SH3" evidence="17">
    <location>
        <begin position="3"/>
        <end position="73"/>
    </location>
</feature>
<dbReference type="GO" id="GO:0030833">
    <property type="term" value="P:regulation of actin filament polymerization"/>
    <property type="evidence" value="ECO:0007669"/>
    <property type="project" value="TreeGrafter"/>
</dbReference>
<dbReference type="EMBL" id="JAHMUF010000006">
    <property type="protein sequence ID" value="KAG7194640.1"/>
    <property type="molecule type" value="Genomic_DNA"/>
</dbReference>
<evidence type="ECO:0000256" key="8">
    <source>
        <dbReference type="ARBA" id="ARBA00022490"/>
    </source>
</evidence>
<dbReference type="Proteomes" id="UP000790833">
    <property type="component" value="Unassembled WGS sequence"/>
</dbReference>
<dbReference type="Gene3D" id="2.30.30.40">
    <property type="entry name" value="SH3 Domains"/>
    <property type="match status" value="3"/>
</dbReference>
<keyword evidence="9" id="KW-0254">Endocytosis</keyword>
<feature type="compositionally biased region" description="Low complexity" evidence="16">
    <location>
        <begin position="475"/>
        <end position="495"/>
    </location>
</feature>
<proteinExistence type="inferred from homology"/>